<evidence type="ECO:0000313" key="2">
    <source>
        <dbReference type="EMBL" id="CBI02734.1"/>
    </source>
</evidence>
<organism evidence="1">
    <name type="scientific">mine drainage metagenome</name>
    <dbReference type="NCBI Taxonomy" id="410659"/>
    <lineage>
        <taxon>unclassified sequences</taxon>
        <taxon>metagenomes</taxon>
        <taxon>ecological metagenomes</taxon>
    </lineage>
</organism>
<accession>E6PCT1</accession>
<dbReference type="AlphaFoldDB" id="E6PCT1"/>
<evidence type="ECO:0000313" key="1">
    <source>
        <dbReference type="EMBL" id="CBH74265.1"/>
    </source>
</evidence>
<sequence length="116" mass="12317">MYALATEALEPSAPTLTTTGGQPEIPYCFVLDDDYRVVMAGPANAVDPFGSLYGDDSTPDALPGPIDRAVRAMTSNWRSTRTAGSNAAVVSGFRVIVAPLNGESGRRMAVFVERHL</sequence>
<proteinExistence type="predicted"/>
<dbReference type="EMBL" id="CABL01000001">
    <property type="protein sequence ID" value="CBH74265.1"/>
    <property type="molecule type" value="Genomic_DNA"/>
</dbReference>
<dbReference type="EMBL" id="CABO01000041">
    <property type="protein sequence ID" value="CBI02734.1"/>
    <property type="molecule type" value="Genomic_DNA"/>
</dbReference>
<comment type="caution">
    <text evidence="1">The sequence shown here is derived from an EMBL/GenBank/DDBJ whole genome shotgun (WGS) entry which is preliminary data.</text>
</comment>
<gene>
    <name evidence="1" type="ORF">CARN1_2152</name>
    <name evidence="2" type="ORF">CARN4_2578</name>
</gene>
<reference evidence="1" key="1">
    <citation type="submission" date="2009-10" db="EMBL/GenBank/DDBJ databases">
        <title>Diversity of trophic interactions inside an arsenic-rich microbial ecosystem.</title>
        <authorList>
            <person name="Bertin P.N."/>
            <person name="Heinrich-Salmeron A."/>
            <person name="Pelletier E."/>
            <person name="Goulhen-Chollet F."/>
            <person name="Arsene-Ploetze F."/>
            <person name="Gallien S."/>
            <person name="Calteau A."/>
            <person name="Vallenet D."/>
            <person name="Casiot C."/>
            <person name="Chane-Woon-Ming B."/>
            <person name="Giloteaux L."/>
            <person name="Barakat M."/>
            <person name="Bonnefoy V."/>
            <person name="Bruneel O."/>
            <person name="Chandler M."/>
            <person name="Cleiss J."/>
            <person name="Duran R."/>
            <person name="Elbaz-Poulichet F."/>
            <person name="Fonknechten N."/>
            <person name="Lauga B."/>
            <person name="Mornico D."/>
            <person name="Ortet P."/>
            <person name="Schaeffer C."/>
            <person name="Siguier P."/>
            <person name="Alexander Thil Smith A."/>
            <person name="Van Dorsselaer A."/>
            <person name="Weissenbach J."/>
            <person name="Medigue C."/>
            <person name="Le Paslier D."/>
        </authorList>
    </citation>
    <scope>NUCLEOTIDE SEQUENCE</scope>
</reference>
<protein>
    <submittedName>
        <fullName evidence="1">Uncharacterized protein</fullName>
    </submittedName>
</protein>
<name>E6PCT1_9ZZZZ</name>